<feature type="transmembrane region" description="Helical" evidence="6">
    <location>
        <begin position="73"/>
        <end position="91"/>
    </location>
</feature>
<accession>A0A329MSF9</accession>
<gene>
    <name evidence="7" type="ORF">DQG23_06020</name>
</gene>
<reference evidence="7 8" key="1">
    <citation type="journal article" date="2009" name="Int. J. Syst. Evol. Microbiol.">
        <title>Paenibacillus contaminans sp. nov., isolated from a contaminated laboratory plate.</title>
        <authorList>
            <person name="Chou J.H."/>
            <person name="Lee J.H."/>
            <person name="Lin M.C."/>
            <person name="Chang P.S."/>
            <person name="Arun A.B."/>
            <person name="Young C.C."/>
            <person name="Chen W.M."/>
        </authorList>
    </citation>
    <scope>NUCLEOTIDE SEQUENCE [LARGE SCALE GENOMIC DNA]</scope>
    <source>
        <strain evidence="7 8">CKOBP-6</strain>
    </source>
</reference>
<keyword evidence="5 6" id="KW-0472">Membrane</keyword>
<dbReference type="InterPro" id="IPR002781">
    <property type="entry name" value="TM_pro_TauE-like"/>
</dbReference>
<dbReference type="RefSeq" id="WP_113029898.1">
    <property type="nucleotide sequence ID" value="NZ_QMFB01000002.1"/>
</dbReference>
<protein>
    <recommendedName>
        <fullName evidence="6">Probable membrane transporter protein</fullName>
    </recommendedName>
</protein>
<evidence type="ECO:0000256" key="5">
    <source>
        <dbReference type="ARBA" id="ARBA00023136"/>
    </source>
</evidence>
<evidence type="ECO:0000313" key="7">
    <source>
        <dbReference type="EMBL" id="RAV22492.1"/>
    </source>
</evidence>
<organism evidence="7 8">
    <name type="scientific">Paenibacillus contaminans</name>
    <dbReference type="NCBI Taxonomy" id="450362"/>
    <lineage>
        <taxon>Bacteria</taxon>
        <taxon>Bacillati</taxon>
        <taxon>Bacillota</taxon>
        <taxon>Bacilli</taxon>
        <taxon>Bacillales</taxon>
        <taxon>Paenibacillaceae</taxon>
        <taxon>Paenibacillus</taxon>
    </lineage>
</organism>
<evidence type="ECO:0000256" key="6">
    <source>
        <dbReference type="RuleBase" id="RU363041"/>
    </source>
</evidence>
<evidence type="ECO:0000313" key="8">
    <source>
        <dbReference type="Proteomes" id="UP000250369"/>
    </source>
</evidence>
<name>A0A329MSF9_9BACL</name>
<comment type="similarity">
    <text evidence="2 6">Belongs to the 4-toluene sulfonate uptake permease (TSUP) (TC 2.A.102) family.</text>
</comment>
<comment type="subcellular location">
    <subcellularLocation>
        <location evidence="6">Cell membrane</location>
        <topology evidence="6">Multi-pass membrane protein</topology>
    </subcellularLocation>
    <subcellularLocation>
        <location evidence="1">Membrane</location>
        <topology evidence="1">Multi-pass membrane protein</topology>
    </subcellularLocation>
</comment>
<dbReference type="EMBL" id="QMFB01000002">
    <property type="protein sequence ID" value="RAV22492.1"/>
    <property type="molecule type" value="Genomic_DNA"/>
</dbReference>
<keyword evidence="6" id="KW-1003">Cell membrane</keyword>
<dbReference type="PANTHER" id="PTHR43701">
    <property type="entry name" value="MEMBRANE TRANSPORTER PROTEIN MJ0441-RELATED"/>
    <property type="match status" value="1"/>
</dbReference>
<proteinExistence type="inferred from homology"/>
<keyword evidence="3 6" id="KW-0812">Transmembrane</keyword>
<dbReference type="AlphaFoldDB" id="A0A329MSF9"/>
<evidence type="ECO:0000256" key="1">
    <source>
        <dbReference type="ARBA" id="ARBA00004141"/>
    </source>
</evidence>
<dbReference type="Proteomes" id="UP000250369">
    <property type="component" value="Unassembled WGS sequence"/>
</dbReference>
<keyword evidence="8" id="KW-1185">Reference proteome</keyword>
<keyword evidence="4 6" id="KW-1133">Transmembrane helix</keyword>
<comment type="caution">
    <text evidence="7">The sequence shown here is derived from an EMBL/GenBank/DDBJ whole genome shotgun (WGS) entry which is preliminary data.</text>
</comment>
<feature type="transmembrane region" description="Helical" evidence="6">
    <location>
        <begin position="30"/>
        <end position="52"/>
    </location>
</feature>
<sequence length="254" mass="26870">MDVGIGLLGLFVGLLVGATGVGGASLLTPLLIMFGINPSIAVGTDLLYNSVTKLFGAAQHFKQKTIDLPMVKYFAYGSIPGAVVAVLTLHFMESFFNNQEQLIKNALGVVLIITAVATLYRQLFQHKVKENRIQLLPLEQKRGMTIAIGAVLGFIVGLTSIGSGSLYALAMIYLYQMNASKVVGTDIAHAFLLVTAAGAMHAGMGNIDYSLALNLMIGSIPGVLIGSKLAVILPSRPLRTIMATLILISGLKLI</sequence>
<evidence type="ECO:0000256" key="3">
    <source>
        <dbReference type="ARBA" id="ARBA00022692"/>
    </source>
</evidence>
<feature type="transmembrane region" description="Helical" evidence="6">
    <location>
        <begin position="145"/>
        <end position="175"/>
    </location>
</feature>
<dbReference type="Pfam" id="PF01925">
    <property type="entry name" value="TauE"/>
    <property type="match status" value="1"/>
</dbReference>
<feature type="transmembrane region" description="Helical" evidence="6">
    <location>
        <begin position="211"/>
        <end position="231"/>
    </location>
</feature>
<dbReference type="OrthoDB" id="5189995at2"/>
<dbReference type="PANTHER" id="PTHR43701:SF2">
    <property type="entry name" value="MEMBRANE TRANSPORTER PROTEIN YJNA-RELATED"/>
    <property type="match status" value="1"/>
</dbReference>
<feature type="transmembrane region" description="Helical" evidence="6">
    <location>
        <begin position="187"/>
        <end position="204"/>
    </location>
</feature>
<feature type="transmembrane region" description="Helical" evidence="6">
    <location>
        <begin position="103"/>
        <end position="124"/>
    </location>
</feature>
<evidence type="ECO:0000256" key="2">
    <source>
        <dbReference type="ARBA" id="ARBA00009142"/>
    </source>
</evidence>
<dbReference type="InterPro" id="IPR051598">
    <property type="entry name" value="TSUP/Inactive_protease-like"/>
</dbReference>
<evidence type="ECO:0000256" key="4">
    <source>
        <dbReference type="ARBA" id="ARBA00022989"/>
    </source>
</evidence>
<dbReference type="GO" id="GO:0005886">
    <property type="term" value="C:plasma membrane"/>
    <property type="evidence" value="ECO:0007669"/>
    <property type="project" value="UniProtKB-SubCell"/>
</dbReference>